<dbReference type="Proteomes" id="UP000320300">
    <property type="component" value="Unassembled WGS sequence"/>
</dbReference>
<name>A0A521FDD0_9SPHI</name>
<evidence type="ECO:0000256" key="2">
    <source>
        <dbReference type="ARBA" id="ARBA00006275"/>
    </source>
</evidence>
<evidence type="ECO:0000256" key="4">
    <source>
        <dbReference type="ARBA" id="ARBA00023136"/>
    </source>
</evidence>
<evidence type="ECO:0000259" key="7">
    <source>
        <dbReference type="Pfam" id="PF14322"/>
    </source>
</evidence>
<comment type="similarity">
    <text evidence="2">Belongs to the SusD family.</text>
</comment>
<gene>
    <name evidence="8" type="ORF">SAMN06265348_11175</name>
</gene>
<evidence type="ECO:0000256" key="5">
    <source>
        <dbReference type="ARBA" id="ARBA00023237"/>
    </source>
</evidence>
<dbReference type="Pfam" id="PF07980">
    <property type="entry name" value="SusD_RagB"/>
    <property type="match status" value="1"/>
</dbReference>
<dbReference type="EMBL" id="FXTN01000011">
    <property type="protein sequence ID" value="SMO93611.1"/>
    <property type="molecule type" value="Genomic_DNA"/>
</dbReference>
<evidence type="ECO:0000259" key="6">
    <source>
        <dbReference type="Pfam" id="PF07980"/>
    </source>
</evidence>
<protein>
    <submittedName>
        <fullName evidence="8">Starch-binding associating with outer membrane</fullName>
    </submittedName>
</protein>
<comment type="subcellular location">
    <subcellularLocation>
        <location evidence="1">Cell outer membrane</location>
    </subcellularLocation>
</comment>
<reference evidence="8 9" key="1">
    <citation type="submission" date="2017-05" db="EMBL/GenBank/DDBJ databases">
        <authorList>
            <person name="Varghese N."/>
            <person name="Submissions S."/>
        </authorList>
    </citation>
    <scope>NUCLEOTIDE SEQUENCE [LARGE SCALE GENOMIC DNA]</scope>
    <source>
        <strain evidence="8 9">DSM 19036</strain>
    </source>
</reference>
<feature type="domain" description="SusD-like N-terminal" evidence="7">
    <location>
        <begin position="94"/>
        <end position="223"/>
    </location>
</feature>
<evidence type="ECO:0000256" key="3">
    <source>
        <dbReference type="ARBA" id="ARBA00022729"/>
    </source>
</evidence>
<proteinExistence type="inferred from homology"/>
<keyword evidence="4" id="KW-0472">Membrane</keyword>
<dbReference type="RefSeq" id="WP_142530059.1">
    <property type="nucleotide sequence ID" value="NZ_CBCSJO010000001.1"/>
</dbReference>
<evidence type="ECO:0000313" key="8">
    <source>
        <dbReference type="EMBL" id="SMO93611.1"/>
    </source>
</evidence>
<feature type="domain" description="RagB/SusD" evidence="6">
    <location>
        <begin position="319"/>
        <end position="530"/>
    </location>
</feature>
<keyword evidence="9" id="KW-1185">Reference proteome</keyword>
<dbReference type="Pfam" id="PF14322">
    <property type="entry name" value="SusD-like_3"/>
    <property type="match status" value="1"/>
</dbReference>
<dbReference type="InterPro" id="IPR011990">
    <property type="entry name" value="TPR-like_helical_dom_sf"/>
</dbReference>
<dbReference type="AlphaFoldDB" id="A0A521FDD0"/>
<keyword evidence="3" id="KW-0732">Signal</keyword>
<sequence length="530" mass="59127">MTRFKKHIVIGILALTAGISGITGCTKLDVTPVSSLTPATFPETPAQFIAATGPIYTKFRGGPDRSYWITANIAADENVMVARGGNWFDGGIYAAMNLHTYNQDNSLVLNNWTWGFGTISTCNQVLSLFSAVAESTAKAQTVAEIKTMRAMSYFYMMDLYGNIPVSKTFGDTTNLATQPRAQVFAFIETELLEQIPNLSTTVDATTYGRPTKYLAYAILAKMYINASYYIGTDRNADAVKMCDNIINAGKYALDADYIGMFKPNNGPQIKDFIFAVPFDNVQALGQYYARFTMHPALRAKYSMPYSPAGPIYSYASYYALYNDTKDIRRRQYLTGKQYTHTGVPIMITTTNKGLDDNYTGSNPTGSVVHQLEFTPDIIWRNNATFDIGNDELANEQGYRNIKFYPDSTSTVRDQSNDLPMFRYADILLTKAEAILRGATATNGATALSLVNLVRARAQASPFTTVTLADILDERGRELAMEMWRRNDLIRFGQYEKPWGIKTNADPQRRIFPIPKSEIQLNPKLVQNPGY</sequence>
<accession>A0A521FDD0</accession>
<evidence type="ECO:0000313" key="9">
    <source>
        <dbReference type="Proteomes" id="UP000320300"/>
    </source>
</evidence>
<dbReference type="SUPFAM" id="SSF48452">
    <property type="entry name" value="TPR-like"/>
    <property type="match status" value="1"/>
</dbReference>
<dbReference type="GO" id="GO:0009279">
    <property type="term" value="C:cell outer membrane"/>
    <property type="evidence" value="ECO:0007669"/>
    <property type="project" value="UniProtKB-SubCell"/>
</dbReference>
<dbReference type="InterPro" id="IPR033985">
    <property type="entry name" value="SusD-like_N"/>
</dbReference>
<dbReference type="OrthoDB" id="9783641at2"/>
<dbReference type="InterPro" id="IPR012944">
    <property type="entry name" value="SusD_RagB_dom"/>
</dbReference>
<dbReference type="Gene3D" id="1.25.40.390">
    <property type="match status" value="1"/>
</dbReference>
<keyword evidence="5" id="KW-0998">Cell outer membrane</keyword>
<evidence type="ECO:0000256" key="1">
    <source>
        <dbReference type="ARBA" id="ARBA00004442"/>
    </source>
</evidence>
<organism evidence="8 9">
    <name type="scientific">Pedobacter westerhofensis</name>
    <dbReference type="NCBI Taxonomy" id="425512"/>
    <lineage>
        <taxon>Bacteria</taxon>
        <taxon>Pseudomonadati</taxon>
        <taxon>Bacteroidota</taxon>
        <taxon>Sphingobacteriia</taxon>
        <taxon>Sphingobacteriales</taxon>
        <taxon>Sphingobacteriaceae</taxon>
        <taxon>Pedobacter</taxon>
    </lineage>
</organism>
<dbReference type="PROSITE" id="PS51257">
    <property type="entry name" value="PROKAR_LIPOPROTEIN"/>
    <property type="match status" value="1"/>
</dbReference>